<feature type="transmembrane region" description="Helical" evidence="2">
    <location>
        <begin position="12"/>
        <end position="31"/>
    </location>
</feature>
<dbReference type="InterPro" id="IPR011055">
    <property type="entry name" value="Dup_hybrid_motif"/>
</dbReference>
<protein>
    <recommendedName>
        <fullName evidence="6">LysM domain-containing protein</fullName>
    </recommendedName>
</protein>
<reference evidence="5" key="1">
    <citation type="submission" date="2019-08" db="EMBL/GenBank/DDBJ databases">
        <authorList>
            <person name="Kucharzyk K."/>
            <person name="Murdoch R.W."/>
            <person name="Higgins S."/>
            <person name="Loffler F."/>
        </authorList>
    </citation>
    <scope>NUCLEOTIDE SEQUENCE</scope>
</reference>
<dbReference type="Gene3D" id="3.10.350.10">
    <property type="entry name" value="LysM domain"/>
    <property type="match status" value="1"/>
</dbReference>
<dbReference type="InterPro" id="IPR050570">
    <property type="entry name" value="Cell_wall_metabolism_enzyme"/>
</dbReference>
<dbReference type="InterPro" id="IPR011098">
    <property type="entry name" value="G5_dom"/>
</dbReference>
<keyword evidence="2" id="KW-0472">Membrane</keyword>
<dbReference type="InterPro" id="IPR016047">
    <property type="entry name" value="M23ase_b-sheet_dom"/>
</dbReference>
<keyword evidence="2" id="KW-1133">Transmembrane helix</keyword>
<dbReference type="AlphaFoldDB" id="A0A645AYI9"/>
<dbReference type="Pfam" id="PF01551">
    <property type="entry name" value="Peptidase_M23"/>
    <property type="match status" value="1"/>
</dbReference>
<evidence type="ECO:0000256" key="1">
    <source>
        <dbReference type="ARBA" id="ARBA00022729"/>
    </source>
</evidence>
<evidence type="ECO:0000313" key="5">
    <source>
        <dbReference type="EMBL" id="MPM58227.1"/>
    </source>
</evidence>
<dbReference type="CDD" id="cd12797">
    <property type="entry name" value="M23_peptidase"/>
    <property type="match status" value="1"/>
</dbReference>
<gene>
    <name evidence="5" type="ORF">SDC9_105058</name>
</gene>
<organism evidence="5">
    <name type="scientific">bioreactor metagenome</name>
    <dbReference type="NCBI Taxonomy" id="1076179"/>
    <lineage>
        <taxon>unclassified sequences</taxon>
        <taxon>metagenomes</taxon>
        <taxon>ecological metagenomes</taxon>
    </lineage>
</organism>
<feature type="domain" description="G5" evidence="3">
    <location>
        <begin position="169"/>
        <end position="249"/>
    </location>
</feature>
<evidence type="ECO:0000259" key="4">
    <source>
        <dbReference type="PROSITE" id="PS51782"/>
    </source>
</evidence>
<dbReference type="Gene3D" id="2.70.70.10">
    <property type="entry name" value="Glucose Permease (Domain IIA)"/>
    <property type="match status" value="1"/>
</dbReference>
<dbReference type="PROSITE" id="PS51109">
    <property type="entry name" value="G5"/>
    <property type="match status" value="1"/>
</dbReference>
<keyword evidence="1" id="KW-0732">Signal</keyword>
<evidence type="ECO:0000256" key="2">
    <source>
        <dbReference type="SAM" id="Phobius"/>
    </source>
</evidence>
<evidence type="ECO:0008006" key="6">
    <source>
        <dbReference type="Google" id="ProtNLM"/>
    </source>
</evidence>
<dbReference type="PANTHER" id="PTHR21666:SF270">
    <property type="entry name" value="MUREIN HYDROLASE ACTIVATOR ENVC"/>
    <property type="match status" value="1"/>
</dbReference>
<dbReference type="SMART" id="SM01208">
    <property type="entry name" value="G5"/>
    <property type="match status" value="1"/>
</dbReference>
<dbReference type="GO" id="GO:0004222">
    <property type="term" value="F:metalloendopeptidase activity"/>
    <property type="evidence" value="ECO:0007669"/>
    <property type="project" value="TreeGrafter"/>
</dbReference>
<dbReference type="CDD" id="cd00118">
    <property type="entry name" value="LysM"/>
    <property type="match status" value="1"/>
</dbReference>
<keyword evidence="2" id="KW-0812">Transmembrane</keyword>
<dbReference type="SUPFAM" id="SSF51261">
    <property type="entry name" value="Duplicated hybrid motif"/>
    <property type="match status" value="1"/>
</dbReference>
<evidence type="ECO:0000259" key="3">
    <source>
        <dbReference type="PROSITE" id="PS51109"/>
    </source>
</evidence>
<dbReference type="InterPro" id="IPR036779">
    <property type="entry name" value="LysM_dom_sf"/>
</dbReference>
<sequence>MKFNLRLKKRLIYILIILNLVIFSILAINAYKESRLVDAYQFTVDGESWFTVSDLDTLNEIIAEYQATYQQTIGNKADITKVCFVQNVSIEAVRVESDHLIDLAEAKTRLYANDSEAVYYTVEDGDTLWDISKNLDISFTEFVDLNSDIDVDRIWPGDQLLLKPKDPKLDVMVTLQSTVGETIPYTTEYITDSSLYSTQREVITSGIDGLKNVTYDITMVNGYESSTSVIKETVILEPSEAVVKVGTKRTLTIISSSNYGVVAGSLTSGYGWRTDPISGIKKFHDGIDIGASCGSSVYAYAGGTVYDTGWNDIRGNYVIINHGNGLYTRYLHLSKISVSEGDSISVGDKIGLVGSTGYSTGCHLHFSVFVNGSSQNPFDYI</sequence>
<name>A0A645AYI9_9ZZZZ</name>
<dbReference type="Gene3D" id="2.20.230.10">
    <property type="entry name" value="Resuscitation-promoting factor rpfb"/>
    <property type="match status" value="1"/>
</dbReference>
<dbReference type="SUPFAM" id="SSF54106">
    <property type="entry name" value="LysM domain"/>
    <property type="match status" value="1"/>
</dbReference>
<dbReference type="PROSITE" id="PS51782">
    <property type="entry name" value="LYSM"/>
    <property type="match status" value="1"/>
</dbReference>
<comment type="caution">
    <text evidence="5">The sequence shown here is derived from an EMBL/GenBank/DDBJ whole genome shotgun (WGS) entry which is preliminary data.</text>
</comment>
<dbReference type="InterPro" id="IPR018392">
    <property type="entry name" value="LysM"/>
</dbReference>
<dbReference type="Pfam" id="PF01476">
    <property type="entry name" value="LysM"/>
    <property type="match status" value="1"/>
</dbReference>
<dbReference type="PANTHER" id="PTHR21666">
    <property type="entry name" value="PEPTIDASE-RELATED"/>
    <property type="match status" value="1"/>
</dbReference>
<dbReference type="Pfam" id="PF07501">
    <property type="entry name" value="G5"/>
    <property type="match status" value="1"/>
</dbReference>
<dbReference type="EMBL" id="VSSQ01016658">
    <property type="protein sequence ID" value="MPM58227.1"/>
    <property type="molecule type" value="Genomic_DNA"/>
</dbReference>
<proteinExistence type="predicted"/>
<dbReference type="SMART" id="SM00257">
    <property type="entry name" value="LysM"/>
    <property type="match status" value="1"/>
</dbReference>
<accession>A0A645AYI9</accession>
<feature type="domain" description="LysM" evidence="4">
    <location>
        <begin position="118"/>
        <end position="162"/>
    </location>
</feature>